<dbReference type="Pfam" id="PF08818">
    <property type="entry name" value="DUF1801"/>
    <property type="match status" value="1"/>
</dbReference>
<gene>
    <name evidence="2" type="ORF">RI845_16850</name>
</gene>
<evidence type="ECO:0000313" key="3">
    <source>
        <dbReference type="Proteomes" id="UP001248581"/>
    </source>
</evidence>
<accession>A0ABY9TH77</accession>
<dbReference type="Proteomes" id="UP001248581">
    <property type="component" value="Chromosome"/>
</dbReference>
<dbReference type="InterPro" id="IPR014922">
    <property type="entry name" value="YdhG-like"/>
</dbReference>
<sequence length="132" mass="14920">MEEVTDFISSIDNETRKLDSIALLAILEKVSGYKPYLSGSIIGFGSYHYKYDSGREGDSAVIAFSPRKQNLVVYIMPGFEKLESLLQDLGKHKLGKSCLYINKLSDLNLDILEQIAKLSVQFMQQKYKCINT</sequence>
<keyword evidence="3" id="KW-1185">Reference proteome</keyword>
<dbReference type="RefSeq" id="WP_348387339.1">
    <property type="nucleotide sequence ID" value="NZ_CP134146.1"/>
</dbReference>
<evidence type="ECO:0000259" key="1">
    <source>
        <dbReference type="Pfam" id="PF08818"/>
    </source>
</evidence>
<reference evidence="3" key="1">
    <citation type="submission" date="2023-09" db="EMBL/GenBank/DDBJ databases">
        <authorList>
            <person name="Li S."/>
            <person name="Li X."/>
            <person name="Zhang C."/>
            <person name="Zhao Z."/>
        </authorList>
    </citation>
    <scope>NUCLEOTIDE SEQUENCE [LARGE SCALE GENOMIC DNA]</scope>
    <source>
        <strain evidence="3">SQ345</strain>
    </source>
</reference>
<protein>
    <submittedName>
        <fullName evidence="2">DUF1801 domain-containing protein</fullName>
    </submittedName>
</protein>
<feature type="domain" description="YdhG-like" evidence="1">
    <location>
        <begin position="40"/>
        <end position="117"/>
    </location>
</feature>
<name>A0ABY9TH77_9GAMM</name>
<dbReference type="SUPFAM" id="SSF159888">
    <property type="entry name" value="YdhG-like"/>
    <property type="match status" value="1"/>
</dbReference>
<dbReference type="EMBL" id="CP134146">
    <property type="protein sequence ID" value="WNC68182.1"/>
    <property type="molecule type" value="Genomic_DNA"/>
</dbReference>
<proteinExistence type="predicted"/>
<organism evidence="2 3">
    <name type="scientific">Thalassotalea nanhaiensis</name>
    <dbReference type="NCBI Taxonomy" id="3065648"/>
    <lineage>
        <taxon>Bacteria</taxon>
        <taxon>Pseudomonadati</taxon>
        <taxon>Pseudomonadota</taxon>
        <taxon>Gammaproteobacteria</taxon>
        <taxon>Alteromonadales</taxon>
        <taxon>Colwelliaceae</taxon>
        <taxon>Thalassotalea</taxon>
    </lineage>
</organism>
<evidence type="ECO:0000313" key="2">
    <source>
        <dbReference type="EMBL" id="WNC68182.1"/>
    </source>
</evidence>